<dbReference type="OrthoDB" id="10252740at2759"/>
<feature type="region of interest" description="Disordered" evidence="1">
    <location>
        <begin position="439"/>
        <end position="468"/>
    </location>
</feature>
<dbReference type="SUPFAM" id="SSF53098">
    <property type="entry name" value="Ribonuclease H-like"/>
    <property type="match status" value="1"/>
</dbReference>
<dbReference type="Pfam" id="PF16488">
    <property type="entry name" value="ArgoL2"/>
    <property type="match status" value="1"/>
</dbReference>
<evidence type="ECO:0000313" key="5">
    <source>
        <dbReference type="Proteomes" id="UP001149165"/>
    </source>
</evidence>
<feature type="chain" id="PRO_5040740653" description="Piwi domain-containing protein" evidence="2">
    <location>
        <begin position="19"/>
        <end position="1057"/>
    </location>
</feature>
<dbReference type="Pfam" id="PF02170">
    <property type="entry name" value="PAZ"/>
    <property type="match status" value="1"/>
</dbReference>
<dbReference type="EMBL" id="JAPQKH010000008">
    <property type="protein sequence ID" value="KAJ5083295.1"/>
    <property type="molecule type" value="Genomic_DNA"/>
</dbReference>
<dbReference type="Pfam" id="PF16486">
    <property type="entry name" value="ArgoN"/>
    <property type="match status" value="1"/>
</dbReference>
<dbReference type="Proteomes" id="UP001149165">
    <property type="component" value="Unassembled WGS sequence"/>
</dbReference>
<protein>
    <recommendedName>
        <fullName evidence="3">Piwi domain-containing protein</fullName>
    </recommendedName>
</protein>
<feature type="region of interest" description="Disordered" evidence="1">
    <location>
        <begin position="391"/>
        <end position="427"/>
    </location>
</feature>
<feature type="region of interest" description="Disordered" evidence="1">
    <location>
        <begin position="1022"/>
        <end position="1043"/>
    </location>
</feature>
<proteinExistence type="predicted"/>
<organism evidence="4 5">
    <name type="scientific">Penicillium angulare</name>
    <dbReference type="NCBI Taxonomy" id="116970"/>
    <lineage>
        <taxon>Eukaryota</taxon>
        <taxon>Fungi</taxon>
        <taxon>Dikarya</taxon>
        <taxon>Ascomycota</taxon>
        <taxon>Pezizomycotina</taxon>
        <taxon>Eurotiomycetes</taxon>
        <taxon>Eurotiomycetidae</taxon>
        <taxon>Eurotiales</taxon>
        <taxon>Aspergillaceae</taxon>
        <taxon>Penicillium</taxon>
    </lineage>
</organism>
<dbReference type="Gene3D" id="2.170.260.10">
    <property type="entry name" value="paz domain"/>
    <property type="match status" value="1"/>
</dbReference>
<dbReference type="InterPro" id="IPR032474">
    <property type="entry name" value="Argonaute_N"/>
</dbReference>
<comment type="caution">
    <text evidence="4">The sequence shown here is derived from an EMBL/GenBank/DDBJ whole genome shotgun (WGS) entry which is preliminary data.</text>
</comment>
<dbReference type="InterPro" id="IPR012337">
    <property type="entry name" value="RNaseH-like_sf"/>
</dbReference>
<gene>
    <name evidence="4" type="ORF">N7456_012722</name>
</gene>
<dbReference type="AlphaFoldDB" id="A0A9W9JVT2"/>
<evidence type="ECO:0000259" key="3">
    <source>
        <dbReference type="PROSITE" id="PS50822"/>
    </source>
</evidence>
<dbReference type="Gene3D" id="3.40.50.2300">
    <property type="match status" value="1"/>
</dbReference>
<dbReference type="InterPro" id="IPR003100">
    <property type="entry name" value="PAZ_dom"/>
</dbReference>
<dbReference type="SMART" id="SM00950">
    <property type="entry name" value="Piwi"/>
    <property type="match status" value="1"/>
</dbReference>
<dbReference type="PANTHER" id="PTHR22891">
    <property type="entry name" value="EUKARYOTIC TRANSLATION INITIATION FACTOR 2C"/>
    <property type="match status" value="1"/>
</dbReference>
<dbReference type="Pfam" id="PF02171">
    <property type="entry name" value="Piwi"/>
    <property type="match status" value="1"/>
</dbReference>
<feature type="non-terminal residue" evidence="4">
    <location>
        <position position="1057"/>
    </location>
</feature>
<name>A0A9W9JVT2_9EURO</name>
<evidence type="ECO:0000313" key="4">
    <source>
        <dbReference type="EMBL" id="KAJ5083295.1"/>
    </source>
</evidence>
<keyword evidence="5" id="KW-1185">Reference proteome</keyword>
<reference evidence="4" key="2">
    <citation type="journal article" date="2023" name="IMA Fungus">
        <title>Comparative genomic study of the Penicillium genus elucidates a diverse pangenome and 15 lateral gene transfer events.</title>
        <authorList>
            <person name="Petersen C."/>
            <person name="Sorensen T."/>
            <person name="Nielsen M.R."/>
            <person name="Sondergaard T.E."/>
            <person name="Sorensen J.L."/>
            <person name="Fitzpatrick D.A."/>
            <person name="Frisvad J.C."/>
            <person name="Nielsen K.L."/>
        </authorList>
    </citation>
    <scope>NUCLEOTIDE SEQUENCE</scope>
    <source>
        <strain evidence="4">IBT 30069</strain>
    </source>
</reference>
<dbReference type="Pfam" id="PF08699">
    <property type="entry name" value="ArgoL1"/>
    <property type="match status" value="1"/>
</dbReference>
<dbReference type="InterPro" id="IPR032472">
    <property type="entry name" value="ArgoL2"/>
</dbReference>
<dbReference type="PROSITE" id="PS50822">
    <property type="entry name" value="PIWI"/>
    <property type="match status" value="1"/>
</dbReference>
<accession>A0A9W9JVT2</accession>
<keyword evidence="2" id="KW-0732">Signal</keyword>
<evidence type="ECO:0000256" key="2">
    <source>
        <dbReference type="SAM" id="SignalP"/>
    </source>
</evidence>
<dbReference type="GO" id="GO:0003723">
    <property type="term" value="F:RNA binding"/>
    <property type="evidence" value="ECO:0007669"/>
    <property type="project" value="InterPro"/>
</dbReference>
<dbReference type="InterPro" id="IPR036397">
    <property type="entry name" value="RNaseH_sf"/>
</dbReference>
<dbReference type="InterPro" id="IPR014811">
    <property type="entry name" value="ArgoL1"/>
</dbReference>
<dbReference type="InterPro" id="IPR036085">
    <property type="entry name" value="PAZ_dom_sf"/>
</dbReference>
<dbReference type="InterPro" id="IPR003165">
    <property type="entry name" value="Piwi"/>
</dbReference>
<reference evidence="4" key="1">
    <citation type="submission" date="2022-11" db="EMBL/GenBank/DDBJ databases">
        <authorList>
            <person name="Petersen C."/>
        </authorList>
    </citation>
    <scope>NUCLEOTIDE SEQUENCE</scope>
    <source>
        <strain evidence="4">IBT 30069</strain>
    </source>
</reference>
<dbReference type="Gene3D" id="3.30.420.10">
    <property type="entry name" value="Ribonuclease H-like superfamily/Ribonuclease H"/>
    <property type="match status" value="1"/>
</dbReference>
<dbReference type="SUPFAM" id="SSF101690">
    <property type="entry name" value="PAZ domain"/>
    <property type="match status" value="1"/>
</dbReference>
<dbReference type="CDD" id="cd04657">
    <property type="entry name" value="Piwi_ago-like"/>
    <property type="match status" value="1"/>
</dbReference>
<dbReference type="CDD" id="cd02846">
    <property type="entry name" value="PAZ_argonaute_like"/>
    <property type="match status" value="1"/>
</dbReference>
<feature type="domain" description="Piwi" evidence="3">
    <location>
        <begin position="694"/>
        <end position="1013"/>
    </location>
</feature>
<evidence type="ECO:0000256" key="1">
    <source>
        <dbReference type="SAM" id="MobiDB-lite"/>
    </source>
</evidence>
<feature type="signal peptide" evidence="2">
    <location>
        <begin position="1"/>
        <end position="18"/>
    </location>
</feature>
<dbReference type="SMART" id="SM01163">
    <property type="entry name" value="DUF1785"/>
    <property type="match status" value="1"/>
</dbReference>
<sequence length="1057" mass="115181">SCLTISVVAVVVVEVIEVIEVEVVATVGEAAVGAAAIWKCHFDQLELRQDLVGIFEGISAVGEVIEDAAEIVGVETFAVAGIIEVVVEQASAEASNKARKFSSDEGRPVPAPDARVEKIENDTAKALVGVKKKSDVMYPVRPGYGTLGKPVTLYANYLAFTSVGKPLFRYHVAVGKEQGRDVPPKKARQIVRLLLEEHFPQNLNNIATDYRSNLIACVDLDLPGDKVFNVRYKTETDPEYPQDPKVFAVTVGPTGTLDPDALVNYLTSSNINGPLGHHEQIVQALNVIMGHHPKTDPSVVSVGANKHYSMDADIVERMNLGGGLEALRGFFVSVRAATARVLLNVQVKYLACYQEGPLPMVIGEYYRTNSRNTYRLEAFLKRMRVRPNHIVRKTSSGKPRPLPIKTIAGLATPGDGRSSPNPPKVTKSGAGPFDVHFFLDAPSPKSSPGQPAEGKGKKGKKAPKAGPVQDGQYISVAAYFKREYNRDLDRDLPVINVGNRQNPMYLPVEVCEVIPGQPVGTKLSPDQTSGMLKFAVMGRKPAQNAQSIVTKGVGMLGVGEPLNATLSAFGIRVDNNLITVQGRVLPPPKILYAKQKEIMTMAGSWNMKAIQFSKPAVLKNWTWLYVHNPRARSPFSAQQEMMDSLRKFISVIQSMGIKADPPLGGQRIEVDGRADAEIIEKAVRDLQNQYRTTFILGILYGKETALYNTIKQVCDVRCGIRNVNVQAEKFKIAQDQYCANVGLKINLKLGGGNQTLRNSDLGLFADGKTMLVGLDVTHPSPGSAHSAPSVAAIVASVDSAFAQWPAELRIQPSRQEMVADLNTLLQSRIRLWAKHNNNKYPENIVVYRDGVSEGQYAIVNEKELPLLKSACESVYPATDTKKGLPRLAIIIVGKRHNTRFYPTAEENAERSCNPMPGTVVDRGVSESRAWDFFLQAHSALQGTARPAHYFTVYDEIFSPRHPGGNGNRGAADVLQDLTHKMCYLFGRATKAVSVCPPAYYADLVCTRARCYMSELFDPTPSATPAASVAGTEGGAGTTPGSDQVVVHPNVKDTMFYI</sequence>
<dbReference type="InterPro" id="IPR045246">
    <property type="entry name" value="Piwi_ago-like"/>
</dbReference>